<evidence type="ECO:0000259" key="1">
    <source>
        <dbReference type="Pfam" id="PF00069"/>
    </source>
</evidence>
<dbReference type="GO" id="GO:0005524">
    <property type="term" value="F:ATP binding"/>
    <property type="evidence" value="ECO:0007669"/>
    <property type="project" value="InterPro"/>
</dbReference>
<dbReference type="InterPro" id="IPR000719">
    <property type="entry name" value="Prot_kinase_dom"/>
</dbReference>
<feature type="domain" description="Protein kinase" evidence="1">
    <location>
        <begin position="5"/>
        <end position="102"/>
    </location>
</feature>
<dbReference type="Gene3D" id="1.10.510.10">
    <property type="entry name" value="Transferase(Phosphotransferase) domain 1"/>
    <property type="match status" value="1"/>
</dbReference>
<evidence type="ECO:0000313" key="2">
    <source>
        <dbReference type="EMBL" id="PNF39076.1"/>
    </source>
</evidence>
<dbReference type="OrthoDB" id="539158at2759"/>
<proteinExistence type="predicted"/>
<dbReference type="EMBL" id="NEVH01005279">
    <property type="protein sequence ID" value="PNF39076.1"/>
    <property type="molecule type" value="Genomic_DNA"/>
</dbReference>
<gene>
    <name evidence="2" type="ORF">B7P43_G04356</name>
</gene>
<accession>A0A2J7RE09</accession>
<reference evidence="2 3" key="1">
    <citation type="submission" date="2017-12" db="EMBL/GenBank/DDBJ databases">
        <title>Hemimetabolous genomes reveal molecular basis of termite eusociality.</title>
        <authorList>
            <person name="Harrison M.C."/>
            <person name="Jongepier E."/>
            <person name="Robertson H.M."/>
            <person name="Arning N."/>
            <person name="Bitard-Feildel T."/>
            <person name="Chao H."/>
            <person name="Childers C.P."/>
            <person name="Dinh H."/>
            <person name="Doddapaneni H."/>
            <person name="Dugan S."/>
            <person name="Gowin J."/>
            <person name="Greiner C."/>
            <person name="Han Y."/>
            <person name="Hu H."/>
            <person name="Hughes D.S.T."/>
            <person name="Huylmans A.-K."/>
            <person name="Kemena C."/>
            <person name="Kremer L.P.M."/>
            <person name="Lee S.L."/>
            <person name="Lopez-Ezquerra A."/>
            <person name="Mallet L."/>
            <person name="Monroy-Kuhn J.M."/>
            <person name="Moser A."/>
            <person name="Murali S.C."/>
            <person name="Muzny D.M."/>
            <person name="Otani S."/>
            <person name="Piulachs M.-D."/>
            <person name="Poelchau M."/>
            <person name="Qu J."/>
            <person name="Schaub F."/>
            <person name="Wada-Katsumata A."/>
            <person name="Worley K.C."/>
            <person name="Xie Q."/>
            <person name="Ylla G."/>
            <person name="Poulsen M."/>
            <person name="Gibbs R.A."/>
            <person name="Schal C."/>
            <person name="Richards S."/>
            <person name="Belles X."/>
            <person name="Korb J."/>
            <person name="Bornberg-Bauer E."/>
        </authorList>
    </citation>
    <scope>NUCLEOTIDE SEQUENCE [LARGE SCALE GENOMIC DNA]</scope>
    <source>
        <tissue evidence="2">Whole body</tissue>
    </source>
</reference>
<organism evidence="2 3">
    <name type="scientific">Cryptotermes secundus</name>
    <dbReference type="NCBI Taxonomy" id="105785"/>
    <lineage>
        <taxon>Eukaryota</taxon>
        <taxon>Metazoa</taxon>
        <taxon>Ecdysozoa</taxon>
        <taxon>Arthropoda</taxon>
        <taxon>Hexapoda</taxon>
        <taxon>Insecta</taxon>
        <taxon>Pterygota</taxon>
        <taxon>Neoptera</taxon>
        <taxon>Polyneoptera</taxon>
        <taxon>Dictyoptera</taxon>
        <taxon>Blattodea</taxon>
        <taxon>Blattoidea</taxon>
        <taxon>Termitoidae</taxon>
        <taxon>Kalotermitidae</taxon>
        <taxon>Cryptotermitinae</taxon>
        <taxon>Cryptotermes</taxon>
    </lineage>
</organism>
<dbReference type="SUPFAM" id="SSF56112">
    <property type="entry name" value="Protein kinase-like (PK-like)"/>
    <property type="match status" value="1"/>
</dbReference>
<dbReference type="GO" id="GO:0004672">
    <property type="term" value="F:protein kinase activity"/>
    <property type="evidence" value="ECO:0007669"/>
    <property type="project" value="InterPro"/>
</dbReference>
<dbReference type="Pfam" id="PF00069">
    <property type="entry name" value="Pkinase"/>
    <property type="match status" value="1"/>
</dbReference>
<comment type="caution">
    <text evidence="2">The sequence shown here is derived from an EMBL/GenBank/DDBJ whole genome shotgun (WGS) entry which is preliminary data.</text>
</comment>
<dbReference type="AlphaFoldDB" id="A0A2J7RE09"/>
<dbReference type="STRING" id="105785.A0A2J7RE09"/>
<name>A0A2J7RE09_9NEOP</name>
<dbReference type="Proteomes" id="UP000235965">
    <property type="component" value="Unassembled WGS sequence"/>
</dbReference>
<protein>
    <recommendedName>
        <fullName evidence="1">Protein kinase domain-containing protein</fullName>
    </recommendedName>
</protein>
<dbReference type="InParanoid" id="A0A2J7RE09"/>
<evidence type="ECO:0000313" key="3">
    <source>
        <dbReference type="Proteomes" id="UP000235965"/>
    </source>
</evidence>
<sequence length="274" mass="31563">EWILTKRCVTFTYMAPEVLMPPYHGEPANLWLRGIILVFLLTGGSPWKIASMECNEYVAWKDGKAGHLEPFVEFDHLAMDLIHKIIRCRRRRRHHHHHHHHHHQTRQRKRKLDFVIEDPGFAKGSPKMGIDSPRDEQQNKRLCCGSEVSTFSPPGAAHDGWALDDSVARLSRSQPEPRLEQHSVSVESVAAAMQEEKGTLPFSQPAHLNDTVLNSQLHAAQPYTRASSQNTFQILVRHMTRFCVCTDYKERIEKLCKLLDKLSYTWRICSQSGM</sequence>
<keyword evidence="3" id="KW-1185">Reference proteome</keyword>
<dbReference type="InterPro" id="IPR011009">
    <property type="entry name" value="Kinase-like_dom_sf"/>
</dbReference>
<feature type="non-terminal residue" evidence="2">
    <location>
        <position position="1"/>
    </location>
</feature>